<keyword evidence="3" id="KW-1185">Reference proteome</keyword>
<name>A0A5B7I5S7_PORTR</name>
<dbReference type="EMBL" id="VSRR010054827">
    <property type="protein sequence ID" value="MPC80721.1"/>
    <property type="molecule type" value="Genomic_DNA"/>
</dbReference>
<evidence type="ECO:0000313" key="2">
    <source>
        <dbReference type="EMBL" id="MPC80721.1"/>
    </source>
</evidence>
<comment type="caution">
    <text evidence="2">The sequence shown here is derived from an EMBL/GenBank/DDBJ whole genome shotgun (WGS) entry which is preliminary data.</text>
</comment>
<reference evidence="2 3" key="1">
    <citation type="submission" date="2019-05" db="EMBL/GenBank/DDBJ databases">
        <title>Another draft genome of Portunus trituberculatus and its Hox gene families provides insights of decapod evolution.</title>
        <authorList>
            <person name="Jeong J.-H."/>
            <person name="Song I."/>
            <person name="Kim S."/>
            <person name="Choi T."/>
            <person name="Kim D."/>
            <person name="Ryu S."/>
            <person name="Kim W."/>
        </authorList>
    </citation>
    <scope>NUCLEOTIDE SEQUENCE [LARGE SCALE GENOMIC DNA]</scope>
    <source>
        <tissue evidence="2">Muscle</tissue>
    </source>
</reference>
<evidence type="ECO:0000313" key="3">
    <source>
        <dbReference type="Proteomes" id="UP000324222"/>
    </source>
</evidence>
<feature type="compositionally biased region" description="Pro residues" evidence="1">
    <location>
        <begin position="49"/>
        <end position="62"/>
    </location>
</feature>
<proteinExistence type="predicted"/>
<gene>
    <name evidence="2" type="ORF">E2C01_075309</name>
</gene>
<protein>
    <submittedName>
        <fullName evidence="2">Uncharacterized protein</fullName>
    </submittedName>
</protein>
<sequence>MAVIRGSVILEGTKGRSGVAGEGGRSGRGEVRLRGEEQNGPARHSPSTAPKPAPYPLVPTPPGSRHLAPEKVQGSTVPAIPVAAAVVVVVVVVVWETAGEWGVGELSAVVVCWSEVCKGE</sequence>
<accession>A0A5B7I5S7</accession>
<organism evidence="2 3">
    <name type="scientific">Portunus trituberculatus</name>
    <name type="common">Swimming crab</name>
    <name type="synonym">Neptunus trituberculatus</name>
    <dbReference type="NCBI Taxonomy" id="210409"/>
    <lineage>
        <taxon>Eukaryota</taxon>
        <taxon>Metazoa</taxon>
        <taxon>Ecdysozoa</taxon>
        <taxon>Arthropoda</taxon>
        <taxon>Crustacea</taxon>
        <taxon>Multicrustacea</taxon>
        <taxon>Malacostraca</taxon>
        <taxon>Eumalacostraca</taxon>
        <taxon>Eucarida</taxon>
        <taxon>Decapoda</taxon>
        <taxon>Pleocyemata</taxon>
        <taxon>Brachyura</taxon>
        <taxon>Eubrachyura</taxon>
        <taxon>Portunoidea</taxon>
        <taxon>Portunidae</taxon>
        <taxon>Portuninae</taxon>
        <taxon>Portunus</taxon>
    </lineage>
</organism>
<feature type="compositionally biased region" description="Basic and acidic residues" evidence="1">
    <location>
        <begin position="25"/>
        <end position="37"/>
    </location>
</feature>
<dbReference type="AlphaFoldDB" id="A0A5B7I5S7"/>
<evidence type="ECO:0000256" key="1">
    <source>
        <dbReference type="SAM" id="MobiDB-lite"/>
    </source>
</evidence>
<feature type="region of interest" description="Disordered" evidence="1">
    <location>
        <begin position="14"/>
        <end position="70"/>
    </location>
</feature>
<dbReference type="Proteomes" id="UP000324222">
    <property type="component" value="Unassembled WGS sequence"/>
</dbReference>